<evidence type="ECO:0000313" key="2">
    <source>
        <dbReference type="Proteomes" id="UP000078512"/>
    </source>
</evidence>
<organism evidence="1 2">
    <name type="scientific">Linnemannia elongata AG-77</name>
    <dbReference type="NCBI Taxonomy" id="1314771"/>
    <lineage>
        <taxon>Eukaryota</taxon>
        <taxon>Fungi</taxon>
        <taxon>Fungi incertae sedis</taxon>
        <taxon>Mucoromycota</taxon>
        <taxon>Mortierellomycotina</taxon>
        <taxon>Mortierellomycetes</taxon>
        <taxon>Mortierellales</taxon>
        <taxon>Mortierellaceae</taxon>
        <taxon>Linnemannia</taxon>
    </lineage>
</organism>
<proteinExistence type="predicted"/>
<sequence length="149" mass="17113">MLVQFFLPGIDERLSWNGKSPLKRSALNPFSPSLFLYSNCSSLFTYFFFSLLSSTTNHRHPKHTLYTYTHTHSIPKKKIICSTSSLPNYLYKYPSHPSLLEPHTSALLSKGPVPFQPNQQPFNLTLHLLPYSHTHPSPLLNDNYLHISQ</sequence>
<dbReference type="EMBL" id="KV442034">
    <property type="protein sequence ID" value="OAQ30564.1"/>
    <property type="molecule type" value="Genomic_DNA"/>
</dbReference>
<dbReference type="Proteomes" id="UP000078512">
    <property type="component" value="Unassembled WGS sequence"/>
</dbReference>
<gene>
    <name evidence="1" type="ORF">K457DRAFT_434536</name>
</gene>
<keyword evidence="2" id="KW-1185">Reference proteome</keyword>
<accession>A0A197K274</accession>
<reference evidence="1 2" key="1">
    <citation type="submission" date="2016-05" db="EMBL/GenBank/DDBJ databases">
        <title>Genome sequencing reveals origins of a unique bacterial endosymbiosis in the earliest lineages of terrestrial Fungi.</title>
        <authorList>
            <consortium name="DOE Joint Genome Institute"/>
            <person name="Uehling J."/>
            <person name="Gryganskyi A."/>
            <person name="Hameed K."/>
            <person name="Tschaplinski T."/>
            <person name="Misztal P."/>
            <person name="Wu S."/>
            <person name="Desiro A."/>
            <person name="Vande Pol N."/>
            <person name="Du Z.-Y."/>
            <person name="Zienkiewicz A."/>
            <person name="Zienkiewicz K."/>
            <person name="Morin E."/>
            <person name="Tisserant E."/>
            <person name="Splivallo R."/>
            <person name="Hainaut M."/>
            <person name="Henrissat B."/>
            <person name="Ohm R."/>
            <person name="Kuo A."/>
            <person name="Yan J."/>
            <person name="Lipzen A."/>
            <person name="Nolan M."/>
            <person name="Labutti K."/>
            <person name="Barry K."/>
            <person name="Goldstein A."/>
            <person name="Labbe J."/>
            <person name="Schadt C."/>
            <person name="Tuskan G."/>
            <person name="Grigoriev I."/>
            <person name="Martin F."/>
            <person name="Vilgalys R."/>
            <person name="Bonito G."/>
        </authorList>
    </citation>
    <scope>NUCLEOTIDE SEQUENCE [LARGE SCALE GENOMIC DNA]</scope>
    <source>
        <strain evidence="1 2">AG-77</strain>
    </source>
</reference>
<dbReference type="AlphaFoldDB" id="A0A197K274"/>
<protein>
    <submittedName>
        <fullName evidence="1">Uncharacterized protein</fullName>
    </submittedName>
</protein>
<evidence type="ECO:0000313" key="1">
    <source>
        <dbReference type="EMBL" id="OAQ30564.1"/>
    </source>
</evidence>
<name>A0A197K274_9FUNG</name>